<dbReference type="EMBL" id="KB456260">
    <property type="protein sequence ID" value="EMF16851.1"/>
    <property type="molecule type" value="Genomic_DNA"/>
</dbReference>
<dbReference type="InterPro" id="IPR011050">
    <property type="entry name" value="Pectin_lyase_fold/virulence"/>
</dbReference>
<dbReference type="InterPro" id="IPR012334">
    <property type="entry name" value="Pectin_lyas_fold"/>
</dbReference>
<dbReference type="OrthoDB" id="3684889at2759"/>
<dbReference type="Gene3D" id="2.160.20.10">
    <property type="entry name" value="Single-stranded right-handed beta-helix, Pectin lyase-like"/>
    <property type="match status" value="1"/>
</dbReference>
<keyword evidence="4" id="KW-0732">Signal</keyword>
<dbReference type="GeneID" id="27899980"/>
<dbReference type="InterPro" id="IPR000743">
    <property type="entry name" value="Glyco_hydro_28"/>
</dbReference>
<dbReference type="Pfam" id="PF00295">
    <property type="entry name" value="Glyco_hydro_28"/>
    <property type="match status" value="1"/>
</dbReference>
<dbReference type="eggNOG" id="ENOG502QRJW">
    <property type="taxonomic scope" value="Eukaryota"/>
</dbReference>
<dbReference type="AlphaFoldDB" id="N1QHX3"/>
<reference evidence="10 11" key="1">
    <citation type="journal article" date="2012" name="PLoS Pathog.">
        <title>Diverse lifestyles and strategies of plant pathogenesis encoded in the genomes of eighteen Dothideomycetes fungi.</title>
        <authorList>
            <person name="Ohm R.A."/>
            <person name="Feau N."/>
            <person name="Henrissat B."/>
            <person name="Schoch C.L."/>
            <person name="Horwitz B.A."/>
            <person name="Barry K.W."/>
            <person name="Condon B.J."/>
            <person name="Copeland A.C."/>
            <person name="Dhillon B."/>
            <person name="Glaser F."/>
            <person name="Hesse C.N."/>
            <person name="Kosti I."/>
            <person name="LaButti K."/>
            <person name="Lindquist E.A."/>
            <person name="Lucas S."/>
            <person name="Salamov A.A."/>
            <person name="Bradshaw R.E."/>
            <person name="Ciuffetti L."/>
            <person name="Hamelin R.C."/>
            <person name="Kema G.H.J."/>
            <person name="Lawrence C."/>
            <person name="Scott J.A."/>
            <person name="Spatafora J.W."/>
            <person name="Turgeon B.G."/>
            <person name="de Wit P.J.G.M."/>
            <person name="Zhong S."/>
            <person name="Goodwin S.B."/>
            <person name="Grigoriev I.V."/>
        </authorList>
    </citation>
    <scope>NUCLEOTIDE SEQUENCE [LARGE SCALE GENOMIC DNA]</scope>
    <source>
        <strain evidence="10 11">SO2202</strain>
    </source>
</reference>
<proteinExistence type="inferred from homology"/>
<name>N1QHX3_SPHMS</name>
<comment type="subcellular location">
    <subcellularLocation>
        <location evidence="1">Secreted</location>
    </subcellularLocation>
</comment>
<dbReference type="RefSeq" id="XP_016764972.1">
    <property type="nucleotide sequence ID" value="XM_016902843.1"/>
</dbReference>
<evidence type="ECO:0000256" key="2">
    <source>
        <dbReference type="ARBA" id="ARBA00008834"/>
    </source>
</evidence>
<keyword evidence="6" id="KW-0325">Glycoprotein</keyword>
<dbReference type="GO" id="GO:0071555">
    <property type="term" value="P:cell wall organization"/>
    <property type="evidence" value="ECO:0007669"/>
    <property type="project" value="UniProtKB-KW"/>
</dbReference>
<dbReference type="Proteomes" id="UP000016931">
    <property type="component" value="Unassembled WGS sequence"/>
</dbReference>
<gene>
    <name evidence="10" type="ORF">SEPMUDRAFT_137588</name>
</gene>
<dbReference type="GO" id="GO:0005576">
    <property type="term" value="C:extracellular region"/>
    <property type="evidence" value="ECO:0007669"/>
    <property type="project" value="UniProtKB-SubCell"/>
</dbReference>
<organism evidence="10 11">
    <name type="scientific">Sphaerulina musiva (strain SO2202)</name>
    <name type="common">Poplar stem canker fungus</name>
    <name type="synonym">Septoria musiva</name>
    <dbReference type="NCBI Taxonomy" id="692275"/>
    <lineage>
        <taxon>Eukaryota</taxon>
        <taxon>Fungi</taxon>
        <taxon>Dikarya</taxon>
        <taxon>Ascomycota</taxon>
        <taxon>Pezizomycotina</taxon>
        <taxon>Dothideomycetes</taxon>
        <taxon>Dothideomycetidae</taxon>
        <taxon>Mycosphaerellales</taxon>
        <taxon>Mycosphaerellaceae</taxon>
        <taxon>Sphaerulina</taxon>
    </lineage>
</organism>
<evidence type="ECO:0000256" key="1">
    <source>
        <dbReference type="ARBA" id="ARBA00004613"/>
    </source>
</evidence>
<evidence type="ECO:0000313" key="10">
    <source>
        <dbReference type="EMBL" id="EMF16851.1"/>
    </source>
</evidence>
<evidence type="ECO:0000256" key="8">
    <source>
        <dbReference type="ARBA" id="ARBA00023316"/>
    </source>
</evidence>
<evidence type="ECO:0000313" key="11">
    <source>
        <dbReference type="Proteomes" id="UP000016931"/>
    </source>
</evidence>
<evidence type="ECO:0000256" key="5">
    <source>
        <dbReference type="ARBA" id="ARBA00022801"/>
    </source>
</evidence>
<keyword evidence="3" id="KW-0964">Secreted</keyword>
<keyword evidence="11" id="KW-1185">Reference proteome</keyword>
<evidence type="ECO:0000256" key="6">
    <source>
        <dbReference type="ARBA" id="ARBA00023180"/>
    </source>
</evidence>
<dbReference type="HOGENOM" id="CLU_016031_1_1_1"/>
<evidence type="ECO:0000256" key="3">
    <source>
        <dbReference type="ARBA" id="ARBA00022525"/>
    </source>
</evidence>
<dbReference type="GO" id="GO:0004650">
    <property type="term" value="F:polygalacturonase activity"/>
    <property type="evidence" value="ECO:0007669"/>
    <property type="project" value="InterPro"/>
</dbReference>
<accession>N1QHX3</accession>
<sequence>MVAWPWTQAVLASSTITPNRAPFSIPGPETRTKICHIQPAENGGDSTPAILSAFERCGHNGNIIFDNVTYHIESVMTTIGLANVDIDIRGTLLWGTDIQYWLQNSLAIHYQNQSTAWYLGGDNIYLHGNGFGTFDGNGQAWYDFTNGASNYPRRPHQITFGGLTNSVIENMRFVQSQMWTMTLINSNNVLLQDIYINSTNLKGGDQFGPLNTDGADTIYSNNITFARWTVDCGDDNISQKANSTNIWIEDCTFYHGSGIALGSIGQFKDQYEFIENVTARNIEMHGPIRQGGYIKTWTGVQKGFPPNGGGGGLGYIKGITFDNWTLHDAELALDITQCVNFEGGTGDCDTSTFEISDLRWHNIRGTQKRLQAVDIQCSAAAPCHDINITNVEMTLADTGAPATEYQCSNVVHPIGFVCDGTTAKMIL</sequence>
<dbReference type="OMA" id="NITFRGW"/>
<comment type="similarity">
    <text evidence="2 9">Belongs to the glycosyl hydrolase 28 family.</text>
</comment>
<dbReference type="PANTHER" id="PTHR31736">
    <property type="match status" value="1"/>
</dbReference>
<evidence type="ECO:0000256" key="7">
    <source>
        <dbReference type="ARBA" id="ARBA00023295"/>
    </source>
</evidence>
<evidence type="ECO:0000256" key="9">
    <source>
        <dbReference type="RuleBase" id="RU361169"/>
    </source>
</evidence>
<keyword evidence="5 9" id="KW-0378">Hydrolase</keyword>
<dbReference type="GO" id="GO:0005975">
    <property type="term" value="P:carbohydrate metabolic process"/>
    <property type="evidence" value="ECO:0007669"/>
    <property type="project" value="InterPro"/>
</dbReference>
<keyword evidence="7 9" id="KW-0326">Glycosidase</keyword>
<dbReference type="SUPFAM" id="SSF51126">
    <property type="entry name" value="Pectin lyase-like"/>
    <property type="match status" value="1"/>
</dbReference>
<keyword evidence="8" id="KW-0961">Cell wall biogenesis/degradation</keyword>
<dbReference type="PANTHER" id="PTHR31736:SF8">
    <property type="entry name" value="PUTATIVE (AFU_ORTHOLOGUE AFUA_7G06410)-RELATED"/>
    <property type="match status" value="1"/>
</dbReference>
<dbReference type="STRING" id="692275.N1QHX3"/>
<protein>
    <submittedName>
        <fullName evidence="10">Glycoside hydrolase family 28 protein</fullName>
    </submittedName>
</protein>
<evidence type="ECO:0000256" key="4">
    <source>
        <dbReference type="ARBA" id="ARBA00022729"/>
    </source>
</evidence>